<organism evidence="1 2">
    <name type="scientific">Corchorus olitorius</name>
    <dbReference type="NCBI Taxonomy" id="93759"/>
    <lineage>
        <taxon>Eukaryota</taxon>
        <taxon>Viridiplantae</taxon>
        <taxon>Streptophyta</taxon>
        <taxon>Embryophyta</taxon>
        <taxon>Tracheophyta</taxon>
        <taxon>Spermatophyta</taxon>
        <taxon>Magnoliopsida</taxon>
        <taxon>eudicotyledons</taxon>
        <taxon>Gunneridae</taxon>
        <taxon>Pentapetalae</taxon>
        <taxon>rosids</taxon>
        <taxon>malvids</taxon>
        <taxon>Malvales</taxon>
        <taxon>Malvaceae</taxon>
        <taxon>Grewioideae</taxon>
        <taxon>Apeibeae</taxon>
        <taxon>Corchorus</taxon>
    </lineage>
</organism>
<sequence length="113" mass="12134">MQFPSAADSFWLPPLSLSIPLSHNFRAPAWSSNELSSTFLQPWCVCLGSTACTLTIVDQCTGKKFHVSVSSEGTIKATGSEKLGGMALVSISAEGDRTISFIPIDRDMCTEMS</sequence>
<dbReference type="AlphaFoldDB" id="A0A1R3GL86"/>
<reference evidence="2" key="1">
    <citation type="submission" date="2013-09" db="EMBL/GenBank/DDBJ databases">
        <title>Corchorus olitorius genome sequencing.</title>
        <authorList>
            <person name="Alam M."/>
            <person name="Haque M.S."/>
            <person name="Islam M.S."/>
            <person name="Emdad E.M."/>
            <person name="Islam M.M."/>
            <person name="Ahmed B."/>
            <person name="Halim A."/>
            <person name="Hossen Q.M.M."/>
            <person name="Hossain M.Z."/>
            <person name="Ahmed R."/>
            <person name="Khan M.M."/>
            <person name="Islam R."/>
            <person name="Rashid M.M."/>
            <person name="Khan S.A."/>
            <person name="Rahman M.S."/>
            <person name="Alam M."/>
            <person name="Yahiya A.S."/>
            <person name="Khan M.S."/>
            <person name="Azam M.S."/>
            <person name="Haque T."/>
            <person name="Lashkar M.Z.H."/>
            <person name="Akhand A.I."/>
            <person name="Morshed G."/>
            <person name="Roy S."/>
            <person name="Uddin K.S."/>
            <person name="Rabeya T."/>
            <person name="Hossain A.S."/>
            <person name="Chowdhury A."/>
            <person name="Snigdha A.R."/>
            <person name="Mortoza M.S."/>
            <person name="Matin S.A."/>
            <person name="Hoque S.M.E."/>
            <person name="Islam M.K."/>
            <person name="Roy D.K."/>
            <person name="Haider R."/>
            <person name="Moosa M.M."/>
            <person name="Elias S.M."/>
            <person name="Hasan A.M."/>
            <person name="Jahan S."/>
            <person name="Shafiuddin M."/>
            <person name="Mahmood N."/>
            <person name="Shommy N.S."/>
        </authorList>
    </citation>
    <scope>NUCLEOTIDE SEQUENCE [LARGE SCALE GENOMIC DNA]</scope>
    <source>
        <strain evidence="2">cv. O-4</strain>
    </source>
</reference>
<evidence type="ECO:0000313" key="2">
    <source>
        <dbReference type="Proteomes" id="UP000187203"/>
    </source>
</evidence>
<dbReference type="EMBL" id="AWUE01022339">
    <property type="protein sequence ID" value="OMO58809.1"/>
    <property type="molecule type" value="Genomic_DNA"/>
</dbReference>
<dbReference type="Proteomes" id="UP000187203">
    <property type="component" value="Unassembled WGS sequence"/>
</dbReference>
<comment type="caution">
    <text evidence="1">The sequence shown here is derived from an EMBL/GenBank/DDBJ whole genome shotgun (WGS) entry which is preliminary data.</text>
</comment>
<evidence type="ECO:0000313" key="1">
    <source>
        <dbReference type="EMBL" id="OMO58809.1"/>
    </source>
</evidence>
<protein>
    <submittedName>
        <fullName evidence="1">Uncharacterized protein</fullName>
    </submittedName>
</protein>
<gene>
    <name evidence="1" type="ORF">COLO4_34367</name>
</gene>
<name>A0A1R3GL86_9ROSI</name>
<accession>A0A1R3GL86</accession>
<proteinExistence type="predicted"/>
<dbReference type="STRING" id="93759.A0A1R3GL86"/>
<keyword evidence="2" id="KW-1185">Reference proteome</keyword>